<organism evidence="5 6">
    <name type="scientific">Vibrio quintilis</name>
    <dbReference type="NCBI Taxonomy" id="1117707"/>
    <lineage>
        <taxon>Bacteria</taxon>
        <taxon>Pseudomonadati</taxon>
        <taxon>Pseudomonadota</taxon>
        <taxon>Gammaproteobacteria</taxon>
        <taxon>Vibrionales</taxon>
        <taxon>Vibrionaceae</taxon>
        <taxon>Vibrio</taxon>
    </lineage>
</organism>
<evidence type="ECO:0000313" key="6">
    <source>
        <dbReference type="Proteomes" id="UP000184600"/>
    </source>
</evidence>
<evidence type="ECO:0000259" key="4">
    <source>
        <dbReference type="Pfam" id="PF06094"/>
    </source>
</evidence>
<keyword evidence="5" id="KW-0808">Transferase</keyword>
<dbReference type="Proteomes" id="UP000184600">
    <property type="component" value="Unassembled WGS sequence"/>
</dbReference>
<evidence type="ECO:0000256" key="1">
    <source>
        <dbReference type="ARBA" id="ARBA00008861"/>
    </source>
</evidence>
<feature type="active site" description="Proton acceptor" evidence="2">
    <location>
        <position position="73"/>
    </location>
</feature>
<evidence type="ECO:0000313" key="5">
    <source>
        <dbReference type="EMBL" id="SHO54850.1"/>
    </source>
</evidence>
<dbReference type="EMBL" id="FRFG01000008">
    <property type="protein sequence ID" value="SHO54850.1"/>
    <property type="molecule type" value="Genomic_DNA"/>
</dbReference>
<sequence length="114" mass="13314">MQHLVFVYGTLRQGEMNHFFLEDSKFLGYYSTKPAYALYHLGEYPGLTQGEQSVCGEVYEVSEACLARLDELEDIPVEYRREEINTPFGRAWIYIYQDVSKLKQVIISGDWCQQ</sequence>
<evidence type="ECO:0000256" key="3">
    <source>
        <dbReference type="RuleBase" id="RU367036"/>
    </source>
</evidence>
<dbReference type="Pfam" id="PF06094">
    <property type="entry name" value="GGACT"/>
    <property type="match status" value="1"/>
</dbReference>
<dbReference type="RefSeq" id="WP_073579756.1">
    <property type="nucleotide sequence ID" value="NZ_AP024897.1"/>
</dbReference>
<evidence type="ECO:0000256" key="2">
    <source>
        <dbReference type="PIRSR" id="PIRSR639126-1"/>
    </source>
</evidence>
<protein>
    <recommendedName>
        <fullName evidence="3">Gamma-glutamylcyclotransferase family protein</fullName>
    </recommendedName>
</protein>
<comment type="similarity">
    <text evidence="1 3">Belongs to the gamma-glutamylcyclotransferase family.</text>
</comment>
<dbReference type="GO" id="GO:0016740">
    <property type="term" value="F:transferase activity"/>
    <property type="evidence" value="ECO:0007669"/>
    <property type="project" value="UniProtKB-KW"/>
</dbReference>
<reference evidence="6" key="1">
    <citation type="submission" date="2016-12" db="EMBL/GenBank/DDBJ databases">
        <authorList>
            <person name="Rodrigo-Torres L."/>
            <person name="Arahal R.D."/>
            <person name="Lucena T."/>
        </authorList>
    </citation>
    <scope>NUCLEOTIDE SEQUENCE [LARGE SCALE GENOMIC DNA]</scope>
</reference>
<dbReference type="GO" id="GO:0061929">
    <property type="term" value="F:gamma-glutamylaminecyclotransferase activity"/>
    <property type="evidence" value="ECO:0007669"/>
    <property type="project" value="InterPro"/>
</dbReference>
<feature type="domain" description="Gamma-glutamylcyclotransferase AIG2-like" evidence="4">
    <location>
        <begin position="5"/>
        <end position="112"/>
    </location>
</feature>
<dbReference type="CDD" id="cd06661">
    <property type="entry name" value="GGCT_like"/>
    <property type="match status" value="1"/>
</dbReference>
<dbReference type="InterPro" id="IPR039126">
    <property type="entry name" value="GGACT"/>
</dbReference>
<dbReference type="SUPFAM" id="SSF110857">
    <property type="entry name" value="Gamma-glutamyl cyclotransferase-like"/>
    <property type="match status" value="1"/>
</dbReference>
<name>A0A1M7YQF4_9VIBR</name>
<dbReference type="InterPro" id="IPR036568">
    <property type="entry name" value="GGCT-like_sf"/>
</dbReference>
<dbReference type="AlphaFoldDB" id="A0A1M7YQF4"/>
<accession>A0A1M7YQF4</accession>
<dbReference type="InterPro" id="IPR013024">
    <property type="entry name" value="GGCT-like"/>
</dbReference>
<gene>
    <name evidence="5" type="primary">ytfP</name>
    <name evidence="5" type="ORF">VQ7734_00568</name>
</gene>
<proteinExistence type="inferred from homology"/>
<dbReference type="PANTHER" id="PTHR12510:SF4">
    <property type="entry name" value="GAMMA-GLUTAMYLAMINECYCLOTRANSFERASE"/>
    <property type="match status" value="1"/>
</dbReference>
<dbReference type="OrthoDB" id="482277at2"/>
<keyword evidence="6" id="KW-1185">Reference proteome</keyword>
<dbReference type="Gene3D" id="3.10.490.10">
    <property type="entry name" value="Gamma-glutamyl cyclotransferase-like"/>
    <property type="match status" value="1"/>
</dbReference>
<dbReference type="STRING" id="1117707.VQ7734_00568"/>
<dbReference type="GO" id="GO:0005829">
    <property type="term" value="C:cytosol"/>
    <property type="evidence" value="ECO:0007669"/>
    <property type="project" value="TreeGrafter"/>
</dbReference>
<dbReference type="PANTHER" id="PTHR12510">
    <property type="entry name" value="TROPONIN C-AKIN-1 PROTEIN"/>
    <property type="match status" value="1"/>
</dbReference>
<dbReference type="FunFam" id="3.10.490.10:FF:000001">
    <property type="entry name" value="Gamma-glutamylcyclotransferase ytfP"/>
    <property type="match status" value="1"/>
</dbReference>
<dbReference type="InterPro" id="IPR009288">
    <property type="entry name" value="AIG2-like_dom"/>
</dbReference>